<evidence type="ECO:0008006" key="3">
    <source>
        <dbReference type="Google" id="ProtNLM"/>
    </source>
</evidence>
<dbReference type="InterPro" id="IPR023393">
    <property type="entry name" value="START-like_dom_sf"/>
</dbReference>
<organism evidence="1 2">
    <name type="scientific">Leptospira kobayashii</name>
    <dbReference type="NCBI Taxonomy" id="1917830"/>
    <lineage>
        <taxon>Bacteria</taxon>
        <taxon>Pseudomonadati</taxon>
        <taxon>Spirochaetota</taxon>
        <taxon>Spirochaetia</taxon>
        <taxon>Leptospirales</taxon>
        <taxon>Leptospiraceae</taxon>
        <taxon>Leptospira</taxon>
    </lineage>
</organism>
<accession>A0ABM7UTW9</accession>
<sequence length="143" mass="15979">MERTIFIQANKEKVFDLVNDVEKNQLWSPWRAKDPEAKVTFGEKKAGLGASYSWVGPVSGSGTLTITKSEPFQTIENHLDFGDMGKAEAYWKFSPKEKGMDVTWGFTGKAEGYIDRYFGALIEPFLGPDYEAGLSKLKAIAEE</sequence>
<proteinExistence type="predicted"/>
<reference evidence="1 2" key="1">
    <citation type="submission" date="2021-08" db="EMBL/GenBank/DDBJ databases">
        <title>Complete genome sequence of Leptospira kobayashii strain E30.</title>
        <authorList>
            <person name="Nakao R."/>
            <person name="Nakamura S."/>
            <person name="Masuzawa T."/>
            <person name="Koizumi N."/>
        </authorList>
    </citation>
    <scope>NUCLEOTIDE SEQUENCE [LARGE SCALE GENOMIC DNA]</scope>
    <source>
        <strain evidence="1 2">E30</strain>
    </source>
</reference>
<dbReference type="CDD" id="cd07818">
    <property type="entry name" value="SRPBCC_1"/>
    <property type="match status" value="1"/>
</dbReference>
<protein>
    <recommendedName>
        <fullName evidence="3">Polyketide cyclase/dehydrase and lipid transport</fullName>
    </recommendedName>
</protein>
<evidence type="ECO:0000313" key="2">
    <source>
        <dbReference type="Proteomes" id="UP000245263"/>
    </source>
</evidence>
<keyword evidence="2" id="KW-1185">Reference proteome</keyword>
<name>A0ABM7UTW9_9LEPT</name>
<dbReference type="InterPro" id="IPR019587">
    <property type="entry name" value="Polyketide_cyclase/dehydratase"/>
</dbReference>
<dbReference type="EMBL" id="AP025029">
    <property type="protein sequence ID" value="BDA80911.1"/>
    <property type="molecule type" value="Genomic_DNA"/>
</dbReference>
<gene>
    <name evidence="1" type="ORF">LPTSP3_g38410</name>
</gene>
<evidence type="ECO:0000313" key="1">
    <source>
        <dbReference type="EMBL" id="BDA80911.1"/>
    </source>
</evidence>
<dbReference type="Gene3D" id="3.30.530.20">
    <property type="match status" value="1"/>
</dbReference>
<dbReference type="Pfam" id="PF10604">
    <property type="entry name" value="Polyketide_cyc2"/>
    <property type="match status" value="1"/>
</dbReference>
<dbReference type="Proteomes" id="UP000245263">
    <property type="component" value="Chromosome 2"/>
</dbReference>
<dbReference type="SUPFAM" id="SSF55961">
    <property type="entry name" value="Bet v1-like"/>
    <property type="match status" value="1"/>
</dbReference>